<proteinExistence type="inferred from homology"/>
<keyword evidence="3" id="KW-0255">Endonuclease</keyword>
<organism evidence="8 9">
    <name type="scientific">Tenuifilum thalassicum</name>
    <dbReference type="NCBI Taxonomy" id="2590900"/>
    <lineage>
        <taxon>Bacteria</taxon>
        <taxon>Pseudomonadati</taxon>
        <taxon>Bacteroidota</taxon>
        <taxon>Bacteroidia</taxon>
        <taxon>Bacteroidales</taxon>
        <taxon>Tenuifilaceae</taxon>
        <taxon>Tenuifilum</taxon>
    </lineage>
</organism>
<dbReference type="Pfam" id="PF03755">
    <property type="entry name" value="YicC-like_N"/>
    <property type="match status" value="1"/>
</dbReference>
<dbReference type="PANTHER" id="PTHR30636">
    <property type="entry name" value="UPF0701 PROTEIN YICC"/>
    <property type="match status" value="1"/>
</dbReference>
<evidence type="ECO:0000313" key="9">
    <source>
        <dbReference type="Proteomes" id="UP000500961"/>
    </source>
</evidence>
<feature type="domain" description="Endoribonuclease YicC-like N-terminal" evidence="6">
    <location>
        <begin position="1"/>
        <end position="152"/>
    </location>
</feature>
<feature type="domain" description="Endoribonuclease YicC-like C-terminal" evidence="7">
    <location>
        <begin position="173"/>
        <end position="287"/>
    </location>
</feature>
<comment type="cofactor">
    <cofactor evidence="1">
        <name>a divalent metal cation</name>
        <dbReference type="ChEBI" id="CHEBI:60240"/>
    </cofactor>
</comment>
<accession>A0A7D4BLV0</accession>
<keyword evidence="9" id="KW-1185">Reference proteome</keyword>
<dbReference type="NCBIfam" id="TIGR00255">
    <property type="entry name" value="YicC/YloC family endoribonuclease"/>
    <property type="match status" value="1"/>
</dbReference>
<sequence length="288" mass="33172">MTGFGKAEREYKNKKIVVEVRSLNSKQLDLNTRLPGVYRDLEMEIRNLVSKELQRGKVDLSISVEETAETKAIPINEAVFMAYYNQLNSISKNNDLELNPSTAIPAVLRLPEVVKATKEEIEPDELKVVKETCLDALRALVDFRKQEGAILQNDLLSRVQHILDYLDKVIPFEKQRIENVRNRLAESLKLLSNDIKVDANRFEQEVIYYLEKLDITEEKVRLKQHCNYFTETVALNEPVGRKLGFIAQEMGREINTLGSKANDAEIQRIVVMMKDELEKIKEQVLNIL</sequence>
<comment type="similarity">
    <text evidence="5">Belongs to the YicC/YloC family.</text>
</comment>
<evidence type="ECO:0000256" key="3">
    <source>
        <dbReference type="ARBA" id="ARBA00022759"/>
    </source>
</evidence>
<dbReference type="PANTHER" id="PTHR30636:SF3">
    <property type="entry name" value="UPF0701 PROTEIN YICC"/>
    <property type="match status" value="1"/>
</dbReference>
<keyword evidence="4" id="KW-0378">Hydrolase</keyword>
<reference evidence="8 9" key="1">
    <citation type="submission" date="2019-07" db="EMBL/GenBank/DDBJ databases">
        <title>Thalassofilum flectens gen. nov., sp. nov., a novel moderate thermophilic anaerobe from a shallow sea hot spring in Kunashir Island (Russia), representing a new family in the order Bacteroidales, and proposal of Thalassofilacea fam. nov.</title>
        <authorList>
            <person name="Kochetkova T.V."/>
            <person name="Podosokorskaya O.A."/>
            <person name="Novikov A."/>
            <person name="Elcheninov A.G."/>
            <person name="Toshchakov S.V."/>
            <person name="Kublanov I.V."/>
        </authorList>
    </citation>
    <scope>NUCLEOTIDE SEQUENCE [LARGE SCALE GENOMIC DNA]</scope>
    <source>
        <strain evidence="8 9">38-H</strain>
    </source>
</reference>
<evidence type="ECO:0000256" key="1">
    <source>
        <dbReference type="ARBA" id="ARBA00001968"/>
    </source>
</evidence>
<dbReference type="GO" id="GO:0004521">
    <property type="term" value="F:RNA endonuclease activity"/>
    <property type="evidence" value="ECO:0007669"/>
    <property type="project" value="InterPro"/>
</dbReference>
<evidence type="ECO:0000313" key="8">
    <source>
        <dbReference type="EMBL" id="QKG81239.1"/>
    </source>
</evidence>
<name>A0A7D4BLV0_9BACT</name>
<dbReference type="GO" id="GO:0016787">
    <property type="term" value="F:hydrolase activity"/>
    <property type="evidence" value="ECO:0007669"/>
    <property type="project" value="UniProtKB-KW"/>
</dbReference>
<dbReference type="EMBL" id="CP041345">
    <property type="protein sequence ID" value="QKG81239.1"/>
    <property type="molecule type" value="Genomic_DNA"/>
</dbReference>
<evidence type="ECO:0000256" key="4">
    <source>
        <dbReference type="ARBA" id="ARBA00022801"/>
    </source>
</evidence>
<protein>
    <submittedName>
        <fullName evidence="8">YicC family protein</fullName>
    </submittedName>
</protein>
<evidence type="ECO:0000256" key="5">
    <source>
        <dbReference type="ARBA" id="ARBA00035648"/>
    </source>
</evidence>
<evidence type="ECO:0000259" key="7">
    <source>
        <dbReference type="Pfam" id="PF08340"/>
    </source>
</evidence>
<dbReference type="InterPro" id="IPR013551">
    <property type="entry name" value="YicC-like_C"/>
</dbReference>
<dbReference type="InterPro" id="IPR013527">
    <property type="entry name" value="YicC-like_N"/>
</dbReference>
<keyword evidence="2" id="KW-0540">Nuclease</keyword>
<dbReference type="AlphaFoldDB" id="A0A7D4BLV0"/>
<dbReference type="Proteomes" id="UP000500961">
    <property type="component" value="Chromosome"/>
</dbReference>
<dbReference type="InterPro" id="IPR005229">
    <property type="entry name" value="YicC/YloC-like"/>
</dbReference>
<evidence type="ECO:0000256" key="2">
    <source>
        <dbReference type="ARBA" id="ARBA00022722"/>
    </source>
</evidence>
<evidence type="ECO:0000259" key="6">
    <source>
        <dbReference type="Pfam" id="PF03755"/>
    </source>
</evidence>
<dbReference type="Pfam" id="PF08340">
    <property type="entry name" value="YicC-like_C"/>
    <property type="match status" value="1"/>
</dbReference>
<gene>
    <name evidence="8" type="ORF">FHG85_07570</name>
</gene>
<dbReference type="KEGG" id="ttz:FHG85_07570"/>